<evidence type="ECO:0000256" key="6">
    <source>
        <dbReference type="ARBA" id="ARBA00023034"/>
    </source>
</evidence>
<evidence type="ECO:0000256" key="9">
    <source>
        <dbReference type="SAM" id="MobiDB-lite"/>
    </source>
</evidence>
<keyword evidence="12" id="KW-1185">Reference proteome</keyword>
<dbReference type="InterPro" id="IPR048682">
    <property type="entry name" value="COG4"/>
</dbReference>
<dbReference type="InterPro" id="IPR048680">
    <property type="entry name" value="COG4_N"/>
</dbReference>
<keyword evidence="6" id="KW-0333">Golgi apparatus</keyword>
<comment type="subcellular location">
    <subcellularLocation>
        <location evidence="1">Golgi apparatus membrane</location>
        <topology evidence="1">Peripheral membrane protein</topology>
    </subcellularLocation>
</comment>
<name>A0A6A4NW71_LUPAL</name>
<organism evidence="11 12">
    <name type="scientific">Lupinus albus</name>
    <name type="common">White lupine</name>
    <name type="synonym">Lupinus termis</name>
    <dbReference type="NCBI Taxonomy" id="3870"/>
    <lineage>
        <taxon>Eukaryota</taxon>
        <taxon>Viridiplantae</taxon>
        <taxon>Streptophyta</taxon>
        <taxon>Embryophyta</taxon>
        <taxon>Tracheophyta</taxon>
        <taxon>Spermatophyta</taxon>
        <taxon>Magnoliopsida</taxon>
        <taxon>eudicotyledons</taxon>
        <taxon>Gunneridae</taxon>
        <taxon>Pentapetalae</taxon>
        <taxon>rosids</taxon>
        <taxon>fabids</taxon>
        <taxon>Fabales</taxon>
        <taxon>Fabaceae</taxon>
        <taxon>Papilionoideae</taxon>
        <taxon>50 kb inversion clade</taxon>
        <taxon>genistoids sensu lato</taxon>
        <taxon>core genistoids</taxon>
        <taxon>Genisteae</taxon>
        <taxon>Lupinus</taxon>
    </lineage>
</organism>
<keyword evidence="4" id="KW-0813">Transport</keyword>
<dbReference type="EMBL" id="WOCE01000018">
    <property type="protein sequence ID" value="KAE9593592.1"/>
    <property type="molecule type" value="Genomic_DNA"/>
</dbReference>
<gene>
    <name evidence="11" type="ORF">Lalb_Chr18g0044711</name>
</gene>
<evidence type="ECO:0000256" key="1">
    <source>
        <dbReference type="ARBA" id="ARBA00004395"/>
    </source>
</evidence>
<evidence type="ECO:0000256" key="8">
    <source>
        <dbReference type="ARBA" id="ARBA00031340"/>
    </source>
</evidence>
<reference evidence="12" key="1">
    <citation type="journal article" date="2020" name="Nat. Commun.">
        <title>Genome sequence of the cluster root forming white lupin.</title>
        <authorList>
            <person name="Hufnagel B."/>
            <person name="Marques A."/>
            <person name="Soriano A."/>
            <person name="Marques L."/>
            <person name="Divol F."/>
            <person name="Doumas P."/>
            <person name="Sallet E."/>
            <person name="Mancinotti D."/>
            <person name="Carrere S."/>
            <person name="Marande W."/>
            <person name="Arribat S."/>
            <person name="Keller J."/>
            <person name="Huneau C."/>
            <person name="Blein T."/>
            <person name="Aime D."/>
            <person name="Laguerre M."/>
            <person name="Taylor J."/>
            <person name="Schubert V."/>
            <person name="Nelson M."/>
            <person name="Geu-Flores F."/>
            <person name="Crespi M."/>
            <person name="Gallardo-Guerrero K."/>
            <person name="Delaux P.-M."/>
            <person name="Salse J."/>
            <person name="Berges H."/>
            <person name="Guyot R."/>
            <person name="Gouzy J."/>
            <person name="Peret B."/>
        </authorList>
    </citation>
    <scope>NUCLEOTIDE SEQUENCE [LARGE SCALE GENOMIC DNA]</scope>
    <source>
        <strain evidence="12">cv. Amiga</strain>
    </source>
</reference>
<dbReference type="InterPro" id="IPR048684">
    <property type="entry name" value="COG4_C"/>
</dbReference>
<dbReference type="SMART" id="SM00762">
    <property type="entry name" value="Cog4"/>
    <property type="match status" value="1"/>
</dbReference>
<dbReference type="AlphaFoldDB" id="A0A6A4NW71"/>
<feature type="compositionally biased region" description="Polar residues" evidence="9">
    <location>
        <begin position="1"/>
        <end position="19"/>
    </location>
</feature>
<feature type="domain" description="COG4 transport protein middle alpha-helical bundle" evidence="10">
    <location>
        <begin position="190"/>
        <end position="498"/>
    </location>
</feature>
<comment type="caution">
    <text evidence="11">The sequence shown here is derived from an EMBL/GenBank/DDBJ whole genome shotgun (WGS) entry which is preliminary data.</text>
</comment>
<evidence type="ECO:0000256" key="3">
    <source>
        <dbReference type="ARBA" id="ARBA00020975"/>
    </source>
</evidence>
<dbReference type="Gene3D" id="1.10.287.1060">
    <property type="entry name" value="ESAT-6-like"/>
    <property type="match status" value="1"/>
</dbReference>
<dbReference type="Gene3D" id="1.20.58.1970">
    <property type="match status" value="1"/>
</dbReference>
<dbReference type="GO" id="GO:0000139">
    <property type="term" value="C:Golgi membrane"/>
    <property type="evidence" value="ECO:0007669"/>
    <property type="project" value="UniProtKB-SubCell"/>
</dbReference>
<dbReference type="OrthoDB" id="47059at2759"/>
<evidence type="ECO:0000313" key="12">
    <source>
        <dbReference type="Proteomes" id="UP000447434"/>
    </source>
</evidence>
<evidence type="ECO:0000256" key="5">
    <source>
        <dbReference type="ARBA" id="ARBA00022927"/>
    </source>
</evidence>
<dbReference type="GO" id="GO:0015031">
    <property type="term" value="P:protein transport"/>
    <property type="evidence" value="ECO:0007669"/>
    <property type="project" value="UniProtKB-KW"/>
</dbReference>
<evidence type="ECO:0000259" key="10">
    <source>
        <dbReference type="SMART" id="SM00762"/>
    </source>
</evidence>
<dbReference type="PANTHER" id="PTHR24016:SF0">
    <property type="entry name" value="CONSERVED OLIGOMERIC GOLGI COMPLEX SUBUNIT 4"/>
    <property type="match status" value="1"/>
</dbReference>
<dbReference type="Pfam" id="PF08318">
    <property type="entry name" value="COG4_m"/>
    <property type="match status" value="1"/>
</dbReference>
<keyword evidence="5" id="KW-0653">Protein transport</keyword>
<accession>A0A6A4NW71</accession>
<keyword evidence="7" id="KW-0472">Membrane</keyword>
<evidence type="ECO:0000256" key="2">
    <source>
        <dbReference type="ARBA" id="ARBA00009215"/>
    </source>
</evidence>
<dbReference type="Pfam" id="PF20663">
    <property type="entry name" value="COG4_N"/>
    <property type="match status" value="1"/>
</dbReference>
<dbReference type="PANTHER" id="PTHR24016">
    <property type="entry name" value="CONSERVED OLIGOMERIC GOLGI COMPLEX SUBUNIT 4"/>
    <property type="match status" value="1"/>
</dbReference>
<sequence>MGSTPTVKNNNNIMDQENGSVSSPISATVSSSIEWGTPEAVEYVRSLTEVGAMTRLLHECIAHQRALDFELDDLLSQRNDLDKHLLQLQRSSEVLNIVKSDSDYMLNNVSSTCDLADDVSLKVRELDLAQSRVRSTLLRIDAIVERGNCLEGVYRALDSEDYESAARYVQGFLKIDAEYKDCGNDERERLMSAKKQLEAIVRKKLSVAVDQRDHGSILRFIRLYTPLGLEEEGLQVYVGYLKKVIGMRSRIEFEQLVDLMEQRNNGSNVSVNFVLCLTNLFKDIVLAIEENNEILSGLCGEDGIVYAICELQEECESRGSVILKKYMEYRKLAKLSSEINAQNSNLLAVGGGAEGPDPREVELYLEEILSLMQLGEDYTEFAISKIKGLTSVDPELVPRATKAFRSGSFSKVAQDLTGFYVILEGFFMVENVRKAIRIDEQVPDSLTTSMVDDVFYVLQSCLRRAISTSNISSVIAVLSGASSLLTNEYQEALQQKIREPNLGAKLFFGGVGVQKTGTEIATALNNMDVSSEYVLKLKYEIEEQCAEAFPAPADREKVKSCLSEMGESSNAFKQALNAGIEQLVATITPRIRPVLDSVGTISYELSEAEYADNEVNDPWVQRLLHAVETNVAWLQPLMTANNYDTFVHLVIDFIVKRLEVIMMQKRFSQLGGLQLDRDTRALVSHFSIMTQRTVRDKFARLTQMATILNLEKVSEILDFWGENSGPMTWRLTPAEVRRVLGLRVDFKPEAIAALKL</sequence>
<dbReference type="InterPro" id="IPR013167">
    <property type="entry name" value="COG4_M"/>
</dbReference>
<feature type="region of interest" description="Disordered" evidence="9">
    <location>
        <begin position="1"/>
        <end position="24"/>
    </location>
</feature>
<dbReference type="Pfam" id="PF20662">
    <property type="entry name" value="COG4_C"/>
    <property type="match status" value="1"/>
</dbReference>
<comment type="similarity">
    <text evidence="2">Belongs to the COG4 family.</text>
</comment>
<evidence type="ECO:0000256" key="4">
    <source>
        <dbReference type="ARBA" id="ARBA00022448"/>
    </source>
</evidence>
<dbReference type="Proteomes" id="UP000447434">
    <property type="component" value="Chromosome 18"/>
</dbReference>
<evidence type="ECO:0000256" key="7">
    <source>
        <dbReference type="ARBA" id="ARBA00023136"/>
    </source>
</evidence>
<proteinExistence type="inferred from homology"/>
<protein>
    <recommendedName>
        <fullName evidence="3">Conserved oligomeric Golgi complex subunit 4</fullName>
    </recommendedName>
    <alternativeName>
        <fullName evidence="8">Component of oligomeric Golgi complex 4</fullName>
    </alternativeName>
</protein>
<evidence type="ECO:0000313" key="11">
    <source>
        <dbReference type="EMBL" id="KAE9593592.1"/>
    </source>
</evidence>